<feature type="transmembrane region" description="Helical" evidence="8">
    <location>
        <begin position="30"/>
        <end position="50"/>
    </location>
</feature>
<comment type="similarity">
    <text evidence="2">Belongs to the CPA3 antiporters (TC 2.A.63) subunit C family.</text>
</comment>
<evidence type="ECO:0000256" key="7">
    <source>
        <dbReference type="SAM" id="MobiDB-lite"/>
    </source>
</evidence>
<dbReference type="InterPro" id="IPR039428">
    <property type="entry name" value="NUOK/Mnh_C1-like"/>
</dbReference>
<organism evidence="9 10">
    <name type="scientific">Aquipuribacter hungaricus</name>
    <dbReference type="NCBI Taxonomy" id="545624"/>
    <lineage>
        <taxon>Bacteria</taxon>
        <taxon>Bacillati</taxon>
        <taxon>Actinomycetota</taxon>
        <taxon>Actinomycetes</taxon>
        <taxon>Micrococcales</taxon>
        <taxon>Intrasporangiaceae</taxon>
        <taxon>Aquipuribacter</taxon>
    </lineage>
</organism>
<feature type="compositionally biased region" description="Basic and acidic residues" evidence="7">
    <location>
        <begin position="118"/>
        <end position="127"/>
    </location>
</feature>
<comment type="subcellular location">
    <subcellularLocation>
        <location evidence="1">Cell membrane</location>
        <topology evidence="1">Multi-pass membrane protein</topology>
    </subcellularLocation>
</comment>
<feature type="region of interest" description="Disordered" evidence="7">
    <location>
        <begin position="118"/>
        <end position="142"/>
    </location>
</feature>
<dbReference type="Pfam" id="PF00420">
    <property type="entry name" value="Oxidored_q2"/>
    <property type="match status" value="1"/>
</dbReference>
<dbReference type="EMBL" id="JBHRWW010000002">
    <property type="protein sequence ID" value="MFC3687460.1"/>
    <property type="molecule type" value="Genomic_DNA"/>
</dbReference>
<feature type="transmembrane region" description="Helical" evidence="8">
    <location>
        <begin position="6"/>
        <end position="23"/>
    </location>
</feature>
<keyword evidence="4 8" id="KW-0812">Transmembrane</keyword>
<feature type="transmembrane region" description="Helical" evidence="8">
    <location>
        <begin position="70"/>
        <end position="92"/>
    </location>
</feature>
<dbReference type="PANTHER" id="PTHR34583:SF2">
    <property type="entry name" value="ANTIPORTER SUBUNIT MNHC2-RELATED"/>
    <property type="match status" value="1"/>
</dbReference>
<dbReference type="RefSeq" id="WP_340293307.1">
    <property type="nucleotide sequence ID" value="NZ_JBBEOI010000104.1"/>
</dbReference>
<keyword evidence="5 8" id="KW-1133">Transmembrane helix</keyword>
<comment type="caution">
    <text evidence="9">The sequence shown here is derived from an EMBL/GenBank/DDBJ whole genome shotgun (WGS) entry which is preliminary data.</text>
</comment>
<evidence type="ECO:0000256" key="8">
    <source>
        <dbReference type="SAM" id="Phobius"/>
    </source>
</evidence>
<gene>
    <name evidence="9" type="ORF">ACFOLH_03805</name>
</gene>
<dbReference type="NCBIfam" id="NF005929">
    <property type="entry name" value="PRK07946.1"/>
    <property type="match status" value="1"/>
</dbReference>
<dbReference type="PANTHER" id="PTHR34583">
    <property type="entry name" value="ANTIPORTER SUBUNIT MNHC2-RELATED"/>
    <property type="match status" value="1"/>
</dbReference>
<dbReference type="Proteomes" id="UP001595685">
    <property type="component" value="Unassembled WGS sequence"/>
</dbReference>
<evidence type="ECO:0000256" key="2">
    <source>
        <dbReference type="ARBA" id="ARBA00010388"/>
    </source>
</evidence>
<name>A0ABV7WD98_9MICO</name>
<evidence type="ECO:0000256" key="3">
    <source>
        <dbReference type="ARBA" id="ARBA00022475"/>
    </source>
</evidence>
<accession>A0ABV7WD98</accession>
<sequence length="142" mass="15128">MSANAVYLLLVAVLFSAGVYLVLDRSLTRVLLGVLLVSNGINVLVLSVSGPAGGPPLYGTTPVEEMSDPLPQALILTAIVITLGVASFFLALTYRSWALDEREDVRDDVEDVRLAALRHDEDARSGSDPDDYGDDPQAGGDR</sequence>
<dbReference type="InterPro" id="IPR050601">
    <property type="entry name" value="CPA3_antiporter_subunitC"/>
</dbReference>
<keyword evidence="3" id="KW-1003">Cell membrane</keyword>
<protein>
    <submittedName>
        <fullName evidence="9">Na(+)/H(+) antiporter subunit C</fullName>
    </submittedName>
</protein>
<evidence type="ECO:0000313" key="10">
    <source>
        <dbReference type="Proteomes" id="UP001595685"/>
    </source>
</evidence>
<keyword evidence="10" id="KW-1185">Reference proteome</keyword>
<evidence type="ECO:0000256" key="4">
    <source>
        <dbReference type="ARBA" id="ARBA00022692"/>
    </source>
</evidence>
<evidence type="ECO:0000256" key="1">
    <source>
        <dbReference type="ARBA" id="ARBA00004651"/>
    </source>
</evidence>
<proteinExistence type="inferred from homology"/>
<dbReference type="Gene3D" id="1.10.287.3510">
    <property type="match status" value="1"/>
</dbReference>
<reference evidence="10" key="1">
    <citation type="journal article" date="2019" name="Int. J. Syst. Evol. Microbiol.">
        <title>The Global Catalogue of Microorganisms (GCM) 10K type strain sequencing project: providing services to taxonomists for standard genome sequencing and annotation.</title>
        <authorList>
            <consortium name="The Broad Institute Genomics Platform"/>
            <consortium name="The Broad Institute Genome Sequencing Center for Infectious Disease"/>
            <person name="Wu L."/>
            <person name="Ma J."/>
        </authorList>
    </citation>
    <scope>NUCLEOTIDE SEQUENCE [LARGE SCALE GENOMIC DNA]</scope>
    <source>
        <strain evidence="10">NCAIM B.02333</strain>
    </source>
</reference>
<evidence type="ECO:0000256" key="5">
    <source>
        <dbReference type="ARBA" id="ARBA00022989"/>
    </source>
</evidence>
<keyword evidence="6 8" id="KW-0472">Membrane</keyword>
<evidence type="ECO:0000313" key="9">
    <source>
        <dbReference type="EMBL" id="MFC3687460.1"/>
    </source>
</evidence>
<evidence type="ECO:0000256" key="6">
    <source>
        <dbReference type="ARBA" id="ARBA00023136"/>
    </source>
</evidence>